<evidence type="ECO:0000313" key="6">
    <source>
        <dbReference type="Proteomes" id="UP001589775"/>
    </source>
</evidence>
<reference evidence="5 6" key="1">
    <citation type="submission" date="2024-09" db="EMBL/GenBank/DDBJ databases">
        <authorList>
            <person name="Sun Q."/>
            <person name="Mori K."/>
        </authorList>
    </citation>
    <scope>NUCLEOTIDE SEQUENCE [LARGE SCALE GENOMIC DNA]</scope>
    <source>
        <strain evidence="5 6">KCTC 23279</strain>
    </source>
</reference>
<evidence type="ECO:0000256" key="2">
    <source>
        <dbReference type="ARBA" id="ARBA00023125"/>
    </source>
</evidence>
<dbReference type="CDD" id="cd00038">
    <property type="entry name" value="CAP_ED"/>
    <property type="match status" value="1"/>
</dbReference>
<dbReference type="SMART" id="SM00100">
    <property type="entry name" value="cNMP"/>
    <property type="match status" value="1"/>
</dbReference>
<sequence>MHRTVDYCPAMNRLRRFLSPSTHPARKETVLIVSSDIQSSPIPVKNRILAQLPPDDLLALQPMLRPVDFRGRTVLQEANRRVDYVHFIEEGLVSQLAGSRTDYVETAMVGVFGYVGVPVVLGSPIASQRSIASMPGSALRISADDLTAVLASRPHIREHLLRYVQALIAQNTQSVLCAARHEINQRLARWLLLANDRIQSDVLYITHELLAASLGVRRASITNALLQFETEGVVQKTRGAVRIIDRTGLESRACDCYSVVRDAYAWTQASSQDGHSHTGCSHGHAGHGDIIAGTA</sequence>
<dbReference type="PANTHER" id="PTHR24567">
    <property type="entry name" value="CRP FAMILY TRANSCRIPTIONAL REGULATORY PROTEIN"/>
    <property type="match status" value="1"/>
</dbReference>
<evidence type="ECO:0000256" key="3">
    <source>
        <dbReference type="ARBA" id="ARBA00023163"/>
    </source>
</evidence>
<dbReference type="InterPro" id="IPR012318">
    <property type="entry name" value="HTH_CRP"/>
</dbReference>
<dbReference type="InterPro" id="IPR036388">
    <property type="entry name" value="WH-like_DNA-bd_sf"/>
</dbReference>
<evidence type="ECO:0000313" key="5">
    <source>
        <dbReference type="EMBL" id="MFC0243092.1"/>
    </source>
</evidence>
<dbReference type="SUPFAM" id="SSF51206">
    <property type="entry name" value="cAMP-binding domain-like"/>
    <property type="match status" value="1"/>
</dbReference>
<dbReference type="PANTHER" id="PTHR24567:SF74">
    <property type="entry name" value="HTH-TYPE TRANSCRIPTIONAL REGULATOR ARCR"/>
    <property type="match status" value="1"/>
</dbReference>
<dbReference type="Pfam" id="PF13545">
    <property type="entry name" value="HTH_Crp_2"/>
    <property type="match status" value="1"/>
</dbReference>
<dbReference type="Proteomes" id="UP001589775">
    <property type="component" value="Unassembled WGS sequence"/>
</dbReference>
<dbReference type="InterPro" id="IPR000595">
    <property type="entry name" value="cNMP-bd_dom"/>
</dbReference>
<dbReference type="EMBL" id="JBHLWM010000008">
    <property type="protein sequence ID" value="MFC0243092.1"/>
    <property type="molecule type" value="Genomic_DNA"/>
</dbReference>
<dbReference type="InterPro" id="IPR014710">
    <property type="entry name" value="RmlC-like_jellyroll"/>
</dbReference>
<gene>
    <name evidence="5" type="ORF">ACFFJ6_21565</name>
</gene>
<evidence type="ECO:0000256" key="1">
    <source>
        <dbReference type="ARBA" id="ARBA00023015"/>
    </source>
</evidence>
<dbReference type="SMART" id="SM00419">
    <property type="entry name" value="HTH_CRP"/>
    <property type="match status" value="1"/>
</dbReference>
<accession>A0ABV6EXY0</accession>
<proteinExistence type="predicted"/>
<feature type="domain" description="HTH crp-type" evidence="4">
    <location>
        <begin position="181"/>
        <end position="247"/>
    </location>
</feature>
<keyword evidence="1" id="KW-0805">Transcription regulation</keyword>
<organism evidence="5 6">
    <name type="scientific">Rhodopseudomonas telluris</name>
    <dbReference type="NCBI Taxonomy" id="644215"/>
    <lineage>
        <taxon>Bacteria</taxon>
        <taxon>Pseudomonadati</taxon>
        <taxon>Pseudomonadota</taxon>
        <taxon>Alphaproteobacteria</taxon>
        <taxon>Hyphomicrobiales</taxon>
        <taxon>Nitrobacteraceae</taxon>
        <taxon>Rhodopseudomonas</taxon>
    </lineage>
</organism>
<dbReference type="InterPro" id="IPR036390">
    <property type="entry name" value="WH_DNA-bd_sf"/>
</dbReference>
<dbReference type="Gene3D" id="1.10.10.10">
    <property type="entry name" value="Winged helix-like DNA-binding domain superfamily/Winged helix DNA-binding domain"/>
    <property type="match status" value="1"/>
</dbReference>
<keyword evidence="2" id="KW-0238">DNA-binding</keyword>
<dbReference type="Gene3D" id="2.60.120.10">
    <property type="entry name" value="Jelly Rolls"/>
    <property type="match status" value="1"/>
</dbReference>
<protein>
    <submittedName>
        <fullName evidence="5">Crp/Fnr family transcriptional regulator</fullName>
    </submittedName>
</protein>
<dbReference type="InterPro" id="IPR018490">
    <property type="entry name" value="cNMP-bd_dom_sf"/>
</dbReference>
<name>A0ABV6EXY0_9BRAD</name>
<dbReference type="SUPFAM" id="SSF46785">
    <property type="entry name" value="Winged helix' DNA-binding domain"/>
    <property type="match status" value="1"/>
</dbReference>
<evidence type="ECO:0000259" key="4">
    <source>
        <dbReference type="PROSITE" id="PS51063"/>
    </source>
</evidence>
<comment type="caution">
    <text evidence="5">The sequence shown here is derived from an EMBL/GenBank/DDBJ whole genome shotgun (WGS) entry which is preliminary data.</text>
</comment>
<dbReference type="PROSITE" id="PS51063">
    <property type="entry name" value="HTH_CRP_2"/>
    <property type="match status" value="1"/>
</dbReference>
<dbReference type="InterPro" id="IPR050397">
    <property type="entry name" value="Env_Response_Regulators"/>
</dbReference>
<keyword evidence="3" id="KW-0804">Transcription</keyword>
<dbReference type="RefSeq" id="WP_378391683.1">
    <property type="nucleotide sequence ID" value="NZ_JBHLWM010000008.1"/>
</dbReference>
<keyword evidence="6" id="KW-1185">Reference proteome</keyword>